<sequence length="1486" mass="168646">MNDALASLDRGVQTLFTDPGLALSATVSHPLCDCMLQQPPLPDWRHLARFPVLKRHVLTKFRSVAVEMAKVPQTPRKRRKRSIAQQSGDVDEYKTLCLASLCQNLVQCKLLIIDEAELVESVVKLESFDILRRVIGSRLLPIRKRMLLLSFALQEQRTKCLESAVQNWIQKVSEKLLEEILEATATSGSGEPPTNRVRTRSKNNGMQEKGRIQQYCEFCQHGDSTAFLKSKCRDWDLLVKCTREIAEMLEKSGERFVSNKAMIVLSAFWDSSPVAGLSTDRKIEKRQKRFKYFVKCDNVDIPSISVVTFKQICQQTITIPSAEIPKFMTDHFQKMWTVSWEREVESVVKAGQIIMVDVICQCSKADAFAGAALLSEGKQRITQFTGFRIVSEVIRVTGVSISEIIASFAIIWKVRCSGVHMQVAAPRNVVTSTTKQILRSYLSEILLSAKVRFEMGPYSPLGLLFVLYKIYAMLDHGRIQNKSYIKHWDALMSQQKNETSTPISNQDGKNWCLFLEKCVLDVQTDSSVAMHGRDHFLQAFKNYCRTIMYTVIATGGRVISSGGVIRQNLLSEEGGCFTVRKLLAQMLTTFDEEWVSSLIAQILRARTQLRFSGENDQQGIKTLLFPGLFAGLKSTSRSNPKKLNTGQQLFTKIIHAVNAILKESESSPLYLVALMQFCEAWDVYQSTHTEEPSSKANRWGFKAMVDLDMLPELLICYDKVEVLCQEPRDALNFAAEVLQNVPNCPPTLEENLLKVLSKVKTGVERENTFIACPQDAQLVSHSSAVLQRFLCAVRSADIAQTRMIISNIKDMAQPLGELRQQLEQWFSFVKMYGTSFAGKESRFELSLLCTRLIRWYPDEFGSMRFVFMSPLDSHFVFTLKTFIKEAARVNTMNSPSVKTAPLPSAVRVDMALHLYLTTAAFPDLETLTVLLTKAMIKCRSPEAFGDLANIVLKHGRVLLIEAAVATLSPPLRGLSFSDPACIQNDGWDKDKRLENFNRRSKSWIYQRNTLQILADSASIFSKKIAWSVSLFDETTSTTWLPFFLDYILKTEFCESTLRVDMLLTTLEKLMLSDGEQELRQAYWLAALLNTALIACSSRSAGSYVKLDVDLRDRLRRSTEKISQLQAIASTTMEIDCNNCDTFALSGNKVIGLIDFSRRARLSIEEYGGSWICEHQIEENLCTTLQINLSDVYEARMEDPSAMVIQPSIQYFLPFVHWLSAALIYSQSFLDEPSPLIRRWERTFTCYVTDVYLHVEFTGITSDLLKAWLTTWLNFNFARGQDDQQLLALLPSQVALFRRLGLIPSRSRPQSQDSTSIWQLILAAITLALNQDRAMTKKELEQAAEVVVSTLTTLELTELSAFSDYTILRDIEPFFTELKNILLRPQLRDWNIDPLCCLLQYPLEVLVCCYACKIPADSVVESQLFLERTKAVLQATSITDKDASSKRATEMNAILQYWADEMLLKYDYVNRSRCVHILEVIQLSLRF</sequence>
<evidence type="ECO:0000313" key="2">
    <source>
        <dbReference type="Proteomes" id="UP000054928"/>
    </source>
</evidence>
<evidence type="ECO:0000313" key="1">
    <source>
        <dbReference type="EMBL" id="CEG44373.1"/>
    </source>
</evidence>
<protein>
    <submittedName>
        <fullName evidence="1">Uncharacterized protein</fullName>
    </submittedName>
</protein>
<proteinExistence type="predicted"/>
<dbReference type="EMBL" id="CCYD01001204">
    <property type="protein sequence ID" value="CEG44373.1"/>
    <property type="molecule type" value="Genomic_DNA"/>
</dbReference>
<keyword evidence="2" id="KW-1185">Reference proteome</keyword>
<dbReference type="RefSeq" id="XP_024580742.1">
    <property type="nucleotide sequence ID" value="XM_024730467.1"/>
</dbReference>
<organism evidence="1 2">
    <name type="scientific">Plasmopara halstedii</name>
    <name type="common">Downy mildew of sunflower</name>
    <dbReference type="NCBI Taxonomy" id="4781"/>
    <lineage>
        <taxon>Eukaryota</taxon>
        <taxon>Sar</taxon>
        <taxon>Stramenopiles</taxon>
        <taxon>Oomycota</taxon>
        <taxon>Peronosporomycetes</taxon>
        <taxon>Peronosporales</taxon>
        <taxon>Peronosporaceae</taxon>
        <taxon>Plasmopara</taxon>
    </lineage>
</organism>
<dbReference type="OMA" id="CSKADAF"/>
<name>A0A0P1AU53_PLAHL</name>
<accession>A0A0P1AU53</accession>
<reference evidence="2" key="1">
    <citation type="submission" date="2014-09" db="EMBL/GenBank/DDBJ databases">
        <authorList>
            <person name="Sharma Rahul"/>
            <person name="Thines Marco"/>
        </authorList>
    </citation>
    <scope>NUCLEOTIDE SEQUENCE [LARGE SCALE GENOMIC DNA]</scope>
</reference>
<dbReference type="Proteomes" id="UP000054928">
    <property type="component" value="Unassembled WGS sequence"/>
</dbReference>
<dbReference type="OrthoDB" id="109749at2759"/>
<dbReference type="GeneID" id="36395796"/>